<reference evidence="7 8" key="1">
    <citation type="journal article" date="2017" name="ISME J.">
        <title>Potential for microbial H2 and metal transformations associated with novel bacteria and archaea in deep terrestrial subsurface sediments.</title>
        <authorList>
            <person name="Hernsdorf A.W."/>
            <person name="Amano Y."/>
            <person name="Miyakawa K."/>
            <person name="Ise K."/>
            <person name="Suzuki Y."/>
            <person name="Anantharaman K."/>
            <person name="Probst A."/>
            <person name="Burstein D."/>
            <person name="Thomas B.C."/>
            <person name="Banfield J.F."/>
        </authorList>
    </citation>
    <scope>NUCLEOTIDE SEQUENCE [LARGE SCALE GENOMIC DNA]</scope>
    <source>
        <strain evidence="7">HGW-Dojkabacteria-1</strain>
    </source>
</reference>
<dbReference type="GO" id="GO:0005886">
    <property type="term" value="C:plasma membrane"/>
    <property type="evidence" value="ECO:0007669"/>
    <property type="project" value="UniProtKB-SubCell"/>
</dbReference>
<evidence type="ECO:0000256" key="2">
    <source>
        <dbReference type="ARBA" id="ARBA00022475"/>
    </source>
</evidence>
<evidence type="ECO:0000256" key="3">
    <source>
        <dbReference type="ARBA" id="ARBA00022692"/>
    </source>
</evidence>
<evidence type="ECO:0000256" key="1">
    <source>
        <dbReference type="ARBA" id="ARBA00004651"/>
    </source>
</evidence>
<keyword evidence="3 6" id="KW-0812">Transmembrane</keyword>
<evidence type="ECO:0000313" key="8">
    <source>
        <dbReference type="Proteomes" id="UP000233417"/>
    </source>
</evidence>
<feature type="transmembrane region" description="Helical" evidence="6">
    <location>
        <begin position="207"/>
        <end position="230"/>
    </location>
</feature>
<dbReference type="Pfam" id="PF03706">
    <property type="entry name" value="LPG_synthase_TM"/>
    <property type="match status" value="1"/>
</dbReference>
<protein>
    <recommendedName>
        <fullName evidence="9">TIGR00374 family protein</fullName>
    </recommendedName>
</protein>
<feature type="transmembrane region" description="Helical" evidence="6">
    <location>
        <begin position="119"/>
        <end position="139"/>
    </location>
</feature>
<proteinExistence type="predicted"/>
<accession>A0A2N2F3F5</accession>
<feature type="transmembrane region" description="Helical" evidence="6">
    <location>
        <begin position="242"/>
        <end position="262"/>
    </location>
</feature>
<feature type="transmembrane region" description="Helical" evidence="6">
    <location>
        <begin position="151"/>
        <end position="169"/>
    </location>
</feature>
<dbReference type="NCBIfam" id="TIGR00374">
    <property type="entry name" value="flippase-like domain"/>
    <property type="match status" value="1"/>
</dbReference>
<evidence type="ECO:0000313" key="7">
    <source>
        <dbReference type="EMBL" id="PKN02740.1"/>
    </source>
</evidence>
<organism evidence="7 8">
    <name type="scientific">Candidatus Dojkabacteria bacterium HGW-Dojkabacteria-1</name>
    <dbReference type="NCBI Taxonomy" id="2013761"/>
    <lineage>
        <taxon>Bacteria</taxon>
        <taxon>Candidatus Dojkabacteria</taxon>
    </lineage>
</organism>
<feature type="transmembrane region" description="Helical" evidence="6">
    <location>
        <begin position="7"/>
        <end position="26"/>
    </location>
</feature>
<keyword evidence="2" id="KW-1003">Cell membrane</keyword>
<feature type="transmembrane region" description="Helical" evidence="6">
    <location>
        <begin position="292"/>
        <end position="309"/>
    </location>
</feature>
<dbReference type="AlphaFoldDB" id="A0A2N2F3F5"/>
<dbReference type="PANTHER" id="PTHR39087">
    <property type="entry name" value="UPF0104 MEMBRANE PROTEIN MJ1595"/>
    <property type="match status" value="1"/>
</dbReference>
<evidence type="ECO:0000256" key="5">
    <source>
        <dbReference type="ARBA" id="ARBA00023136"/>
    </source>
</evidence>
<keyword evidence="5 6" id="KW-0472">Membrane</keyword>
<evidence type="ECO:0000256" key="6">
    <source>
        <dbReference type="SAM" id="Phobius"/>
    </source>
</evidence>
<gene>
    <name evidence="7" type="ORF">CVU76_01750</name>
</gene>
<name>A0A2N2F3F5_9BACT</name>
<evidence type="ECO:0000256" key="4">
    <source>
        <dbReference type="ARBA" id="ARBA00022989"/>
    </source>
</evidence>
<evidence type="ECO:0008006" key="9">
    <source>
        <dbReference type="Google" id="ProtNLM"/>
    </source>
</evidence>
<feature type="transmembrane region" description="Helical" evidence="6">
    <location>
        <begin position="41"/>
        <end position="65"/>
    </location>
</feature>
<comment type="caution">
    <text evidence="7">The sequence shown here is derived from an EMBL/GenBank/DDBJ whole genome shotgun (WGS) entry which is preliminary data.</text>
</comment>
<sequence length="325" mass="37303">MKMFSKNSISTLLTVIVLILFGIYLYNNQQILSVLLQINPIYIALIMGIFLLVFLLEGIFIKVTLNVFDKKIDLKEAYYLSTISRIGNYLLPMRAGAIFRATYLKNKYQFEYSKFLSTLYAYYILLFLINAFFALLSLISKYINTGNTYPLVTIFFVFLFIITLGVILFRKTINLKNIKGNKYIEKVLTILNKFMNSWDMIVRKEKLFLSLIFITTGNILLNGIINYIEFIGLGIKATILDILLYTCLSGVSLLISITPGSLGLREAVFFVTSESIGITNEQVMQLAFLDRGIMFFLLLGLLILISLFVKKFKLKDIFFVKESNK</sequence>
<dbReference type="Proteomes" id="UP000233417">
    <property type="component" value="Unassembled WGS sequence"/>
</dbReference>
<dbReference type="PANTHER" id="PTHR39087:SF2">
    <property type="entry name" value="UPF0104 MEMBRANE PROTEIN MJ1595"/>
    <property type="match status" value="1"/>
</dbReference>
<comment type="subcellular location">
    <subcellularLocation>
        <location evidence="1">Cell membrane</location>
        <topology evidence="1">Multi-pass membrane protein</topology>
    </subcellularLocation>
</comment>
<dbReference type="EMBL" id="PHAO01000001">
    <property type="protein sequence ID" value="PKN02740.1"/>
    <property type="molecule type" value="Genomic_DNA"/>
</dbReference>
<dbReference type="InterPro" id="IPR022791">
    <property type="entry name" value="L-PG_synthase/AglD"/>
</dbReference>
<keyword evidence="4 6" id="KW-1133">Transmembrane helix</keyword>